<keyword evidence="2" id="KW-1185">Reference proteome</keyword>
<dbReference type="AlphaFoldDB" id="A0A9D4QW37"/>
<organism evidence="1 2">
    <name type="scientific">Dreissena polymorpha</name>
    <name type="common">Zebra mussel</name>
    <name type="synonym">Mytilus polymorpha</name>
    <dbReference type="NCBI Taxonomy" id="45954"/>
    <lineage>
        <taxon>Eukaryota</taxon>
        <taxon>Metazoa</taxon>
        <taxon>Spiralia</taxon>
        <taxon>Lophotrochozoa</taxon>
        <taxon>Mollusca</taxon>
        <taxon>Bivalvia</taxon>
        <taxon>Autobranchia</taxon>
        <taxon>Heteroconchia</taxon>
        <taxon>Euheterodonta</taxon>
        <taxon>Imparidentia</taxon>
        <taxon>Neoheterodontei</taxon>
        <taxon>Myida</taxon>
        <taxon>Dreissenoidea</taxon>
        <taxon>Dreissenidae</taxon>
        <taxon>Dreissena</taxon>
    </lineage>
</organism>
<reference evidence="1" key="1">
    <citation type="journal article" date="2019" name="bioRxiv">
        <title>The Genome of the Zebra Mussel, Dreissena polymorpha: A Resource for Invasive Species Research.</title>
        <authorList>
            <person name="McCartney M.A."/>
            <person name="Auch B."/>
            <person name="Kono T."/>
            <person name="Mallez S."/>
            <person name="Zhang Y."/>
            <person name="Obille A."/>
            <person name="Becker A."/>
            <person name="Abrahante J.E."/>
            <person name="Garbe J."/>
            <person name="Badalamenti J.P."/>
            <person name="Herman A."/>
            <person name="Mangelson H."/>
            <person name="Liachko I."/>
            <person name="Sullivan S."/>
            <person name="Sone E.D."/>
            <person name="Koren S."/>
            <person name="Silverstein K.A.T."/>
            <person name="Beckman K.B."/>
            <person name="Gohl D.M."/>
        </authorList>
    </citation>
    <scope>NUCLEOTIDE SEQUENCE</scope>
    <source>
        <strain evidence="1">Duluth1</strain>
        <tissue evidence="1">Whole animal</tissue>
    </source>
</reference>
<reference evidence="1" key="2">
    <citation type="submission" date="2020-11" db="EMBL/GenBank/DDBJ databases">
        <authorList>
            <person name="McCartney M.A."/>
            <person name="Auch B."/>
            <person name="Kono T."/>
            <person name="Mallez S."/>
            <person name="Becker A."/>
            <person name="Gohl D.M."/>
            <person name="Silverstein K.A.T."/>
            <person name="Koren S."/>
            <person name="Bechman K.B."/>
            <person name="Herman A."/>
            <person name="Abrahante J.E."/>
            <person name="Garbe J."/>
        </authorList>
    </citation>
    <scope>NUCLEOTIDE SEQUENCE</scope>
    <source>
        <strain evidence="1">Duluth1</strain>
        <tissue evidence="1">Whole animal</tissue>
    </source>
</reference>
<dbReference type="EMBL" id="JAIWYP010000003">
    <property type="protein sequence ID" value="KAH3844320.1"/>
    <property type="molecule type" value="Genomic_DNA"/>
</dbReference>
<comment type="caution">
    <text evidence="1">The sequence shown here is derived from an EMBL/GenBank/DDBJ whole genome shotgun (WGS) entry which is preliminary data.</text>
</comment>
<sequence>MKGMDVCQEHGQKIKFFCRDHSKLCFSTRAFKHRKCEHVDEIAKLSEQIRSELYSLKESLQKIKSDAEYIITECKKSENDLNESIENMSVEEDEMKTRFDTFFENAKNKMLTEANSVKCEEVNRLDARSTASSKIKAKIAQLVPTCSTVLEHGTLQQMFILSNLIDEKHHRMNGCIRAQQQMQRTPKLSMPFPKELYELLALVENVMKLNSVQNKTDQEISDCLSSLSRPVTLELLVSADLPKAGDDKDYPFLTGLDFLPDGR</sequence>
<evidence type="ECO:0000313" key="1">
    <source>
        <dbReference type="EMBL" id="KAH3844320.1"/>
    </source>
</evidence>
<evidence type="ECO:0000313" key="2">
    <source>
        <dbReference type="Proteomes" id="UP000828390"/>
    </source>
</evidence>
<accession>A0A9D4QW37</accession>
<name>A0A9D4QW37_DREPO</name>
<dbReference type="Proteomes" id="UP000828390">
    <property type="component" value="Unassembled WGS sequence"/>
</dbReference>
<protein>
    <submittedName>
        <fullName evidence="1">Uncharacterized protein</fullName>
    </submittedName>
</protein>
<gene>
    <name evidence="1" type="ORF">DPMN_086578</name>
</gene>
<proteinExistence type="predicted"/>